<proteinExistence type="inferred from homology"/>
<protein>
    <submittedName>
        <fullName evidence="4">2-haloalkanoic acid dehalogenase</fullName>
        <ecNumber evidence="4">3.8.1.2</ecNumber>
    </submittedName>
    <submittedName>
        <fullName evidence="3">Haloacid dehalogenase</fullName>
    </submittedName>
</protein>
<dbReference type="GO" id="GO:0018784">
    <property type="term" value="F:(S)-2-haloacid dehalogenase activity"/>
    <property type="evidence" value="ECO:0007669"/>
    <property type="project" value="UniProtKB-EC"/>
</dbReference>
<dbReference type="InterPro" id="IPR023214">
    <property type="entry name" value="HAD_sf"/>
</dbReference>
<dbReference type="SFLD" id="SFLDG01129">
    <property type="entry name" value="C1.5:_HAD__Beta-PGM__Phosphata"/>
    <property type="match status" value="1"/>
</dbReference>
<dbReference type="PANTHER" id="PTHR43316:SF3">
    <property type="entry name" value="HALOACID DEHALOGENASE, TYPE II (AFU_ORTHOLOGUE AFUA_2G07750)-RELATED"/>
    <property type="match status" value="1"/>
</dbReference>
<evidence type="ECO:0000313" key="4">
    <source>
        <dbReference type="EMBL" id="SUJ10492.1"/>
    </source>
</evidence>
<dbReference type="STRING" id="1212545.SARL_04021"/>
<dbReference type="SFLD" id="SFLDS00003">
    <property type="entry name" value="Haloacid_Dehalogenase"/>
    <property type="match status" value="1"/>
</dbReference>
<dbReference type="SFLD" id="SFLDF00045">
    <property type="entry name" value="2-haloacid_dehalogenase"/>
    <property type="match status" value="1"/>
</dbReference>
<evidence type="ECO:0000256" key="2">
    <source>
        <dbReference type="ARBA" id="ARBA00022801"/>
    </source>
</evidence>
<evidence type="ECO:0000256" key="1">
    <source>
        <dbReference type="ARBA" id="ARBA00008106"/>
    </source>
</evidence>
<dbReference type="RefSeq" id="WP_103388561.1">
    <property type="nucleotide sequence ID" value="NZ_BKAV01000027.1"/>
</dbReference>
<dbReference type="EC" id="3.8.1.2" evidence="4"/>
<dbReference type="Proteomes" id="UP000321598">
    <property type="component" value="Unassembled WGS sequence"/>
</dbReference>
<dbReference type="CDD" id="cd02588">
    <property type="entry name" value="HAD_L2-DEX"/>
    <property type="match status" value="1"/>
</dbReference>
<comment type="similarity">
    <text evidence="1">Belongs to the HAD-like hydrolase superfamily. S-2-haloalkanoic acid dehalogenase family.</text>
</comment>
<keyword evidence="2 4" id="KW-0378">Hydrolase</keyword>
<reference evidence="4 5" key="1">
    <citation type="submission" date="2018-06" db="EMBL/GenBank/DDBJ databases">
        <authorList>
            <consortium name="Pathogen Informatics"/>
            <person name="Doyle S."/>
        </authorList>
    </citation>
    <scope>NUCLEOTIDE SEQUENCE [LARGE SCALE GENOMIC DNA]</scope>
    <source>
        <strain evidence="4 5">NCTC12413</strain>
    </source>
</reference>
<organism evidence="4 5">
    <name type="scientific">Staphylococcus arlettae</name>
    <dbReference type="NCBI Taxonomy" id="29378"/>
    <lineage>
        <taxon>Bacteria</taxon>
        <taxon>Bacillati</taxon>
        <taxon>Bacillota</taxon>
        <taxon>Bacilli</taxon>
        <taxon>Bacillales</taxon>
        <taxon>Staphylococcaceae</taxon>
        <taxon>Staphylococcus</taxon>
    </lineage>
</organism>
<dbReference type="InterPro" id="IPR023198">
    <property type="entry name" value="PGP-like_dom2"/>
</dbReference>
<gene>
    <name evidence="3" type="primary">dhlB</name>
    <name evidence="4" type="ORF">NCTC12413_00454</name>
    <name evidence="3" type="ORF">SAR03_21780</name>
</gene>
<dbReference type="Gene3D" id="1.10.150.240">
    <property type="entry name" value="Putative phosphatase, domain 2"/>
    <property type="match status" value="1"/>
</dbReference>
<evidence type="ECO:0000313" key="5">
    <source>
        <dbReference type="Proteomes" id="UP000254956"/>
    </source>
</evidence>
<dbReference type="OrthoDB" id="264363at2"/>
<dbReference type="InterPro" id="IPR006439">
    <property type="entry name" value="HAD-SF_hydro_IA"/>
</dbReference>
<dbReference type="EMBL" id="BKAV01000027">
    <property type="protein sequence ID" value="GEQ01141.1"/>
    <property type="molecule type" value="Genomic_DNA"/>
</dbReference>
<dbReference type="PANTHER" id="PTHR43316">
    <property type="entry name" value="HYDROLASE, HALOACID DELAHOGENASE-RELATED"/>
    <property type="match status" value="1"/>
</dbReference>
<evidence type="ECO:0000313" key="6">
    <source>
        <dbReference type="Proteomes" id="UP000321598"/>
    </source>
</evidence>
<dbReference type="NCBIfam" id="TIGR01428">
    <property type="entry name" value="HAD_type_II"/>
    <property type="match status" value="1"/>
</dbReference>
<dbReference type="Gene3D" id="3.40.50.1000">
    <property type="entry name" value="HAD superfamily/HAD-like"/>
    <property type="match status" value="1"/>
</dbReference>
<dbReference type="Pfam" id="PF00702">
    <property type="entry name" value="Hydrolase"/>
    <property type="match status" value="1"/>
</dbReference>
<evidence type="ECO:0000313" key="3">
    <source>
        <dbReference type="EMBL" id="GEQ01141.1"/>
    </source>
</evidence>
<dbReference type="Proteomes" id="UP000254956">
    <property type="component" value="Unassembled WGS sequence"/>
</dbReference>
<sequence>MYKVIVFDVFGTLFDVMSIKDKVGELNKEHATEITNLWRKTQLYHATLRQVMERYTRYDEITKNALRHTLEVYNVPYNRDDINELFNGYQNLEYFKEVPKSLAELNDKPLDLAILSNGNDNMLRALVDNSEIAEYFNSVMSVDEVKQYKPSPASYALVLNYYKVKRSEILFVSSNSWDVTGAENFGFDTAWVNRRNDLFDDNGVKPTIAVNNLHELVKWIEINR</sequence>
<dbReference type="InterPro" id="IPR036412">
    <property type="entry name" value="HAD-like_sf"/>
</dbReference>
<dbReference type="SFLD" id="SFLDG01135">
    <property type="entry name" value="C1.5.6:_HAD__Beta-PGM__Phospha"/>
    <property type="match status" value="1"/>
</dbReference>
<dbReference type="InterPro" id="IPR006328">
    <property type="entry name" value="2-HAD"/>
</dbReference>
<dbReference type="NCBIfam" id="TIGR01493">
    <property type="entry name" value="HAD-SF-IA-v2"/>
    <property type="match status" value="1"/>
</dbReference>
<keyword evidence="6" id="KW-1185">Reference proteome</keyword>
<dbReference type="AlphaFoldDB" id="A0A380C0F7"/>
<dbReference type="SUPFAM" id="SSF56784">
    <property type="entry name" value="HAD-like"/>
    <property type="match status" value="1"/>
</dbReference>
<accession>A0A380C0F7</accession>
<name>A0A380C0F7_9STAP</name>
<dbReference type="PRINTS" id="PR00413">
    <property type="entry name" value="HADHALOGNASE"/>
</dbReference>
<dbReference type="InterPro" id="IPR051540">
    <property type="entry name" value="S-2-haloacid_dehalogenase"/>
</dbReference>
<reference evidence="3 6" key="2">
    <citation type="submission" date="2019-07" db="EMBL/GenBank/DDBJ databases">
        <title>Whole genome shotgun sequence of Staphylococcus arlettae NBRC 109765.</title>
        <authorList>
            <person name="Hosoyama A."/>
            <person name="Uohara A."/>
            <person name="Ohji S."/>
            <person name="Ichikawa N."/>
        </authorList>
    </citation>
    <scope>NUCLEOTIDE SEQUENCE [LARGE SCALE GENOMIC DNA]</scope>
    <source>
        <strain evidence="3 6">NBRC 109765</strain>
    </source>
</reference>
<dbReference type="EMBL" id="UGZE01000001">
    <property type="protein sequence ID" value="SUJ10492.1"/>
    <property type="molecule type" value="Genomic_DNA"/>
</dbReference>